<dbReference type="Pfam" id="PF17837">
    <property type="entry name" value="4PPT_N"/>
    <property type="match status" value="1"/>
</dbReference>
<dbReference type="InterPro" id="IPR003542">
    <property type="entry name" value="Enbac_synth_compD-like"/>
</dbReference>
<dbReference type="GO" id="GO:0016740">
    <property type="term" value="F:transferase activity"/>
    <property type="evidence" value="ECO:0007669"/>
    <property type="project" value="UniProtKB-KW"/>
</dbReference>
<evidence type="ECO:0000259" key="3">
    <source>
        <dbReference type="Pfam" id="PF17837"/>
    </source>
</evidence>
<dbReference type="Gene3D" id="3.90.470.20">
    <property type="entry name" value="4'-phosphopantetheinyl transferase domain"/>
    <property type="match status" value="1"/>
</dbReference>
<keyword evidence="5" id="KW-1185">Reference proteome</keyword>
<comment type="caution">
    <text evidence="4">The sequence shown here is derived from an EMBL/GenBank/DDBJ whole genome shotgun (WGS) entry which is preliminary data.</text>
</comment>
<reference evidence="4 5" key="1">
    <citation type="submission" date="2022-01" db="EMBL/GenBank/DDBJ databases">
        <authorList>
            <person name="Huang Y."/>
        </authorList>
    </citation>
    <scope>NUCLEOTIDE SEQUENCE [LARGE SCALE GENOMIC DNA]</scope>
    <source>
        <strain evidence="4 5">HY366</strain>
    </source>
</reference>
<dbReference type="RefSeq" id="WP_236997403.1">
    <property type="nucleotide sequence ID" value="NZ_JAKKOR010000005.1"/>
</dbReference>
<feature type="domain" description="4'-phosphopantetheinyl transferase" evidence="2">
    <location>
        <begin position="101"/>
        <end position="182"/>
    </location>
</feature>
<keyword evidence="1 4" id="KW-0808">Transferase</keyword>
<evidence type="ECO:0000313" key="4">
    <source>
        <dbReference type="EMBL" id="MCF8588179.1"/>
    </source>
</evidence>
<name>A0ABS9IRJ5_9ACTN</name>
<protein>
    <submittedName>
        <fullName evidence="4">4'-phosphopantetheinyl transferase superfamily protein</fullName>
    </submittedName>
</protein>
<dbReference type="InterPro" id="IPR008278">
    <property type="entry name" value="4-PPantetheinyl_Trfase_dom"/>
</dbReference>
<accession>A0ABS9IRJ5</accession>
<dbReference type="InterPro" id="IPR041354">
    <property type="entry name" value="4PPT_N"/>
</dbReference>
<dbReference type="InterPro" id="IPR037143">
    <property type="entry name" value="4-PPantetheinyl_Trfase_dom_sf"/>
</dbReference>
<evidence type="ECO:0000313" key="5">
    <source>
        <dbReference type="Proteomes" id="UP001200110"/>
    </source>
</evidence>
<dbReference type="PRINTS" id="PR01399">
    <property type="entry name" value="ENTSNTHTASED"/>
</dbReference>
<dbReference type="PANTHER" id="PTHR38096:SF1">
    <property type="entry name" value="ENTEROBACTIN SYNTHASE COMPONENT D"/>
    <property type="match status" value="1"/>
</dbReference>
<dbReference type="PANTHER" id="PTHR38096">
    <property type="entry name" value="ENTEROBACTIN SYNTHASE COMPONENT D"/>
    <property type="match status" value="1"/>
</dbReference>
<dbReference type="SUPFAM" id="SSF56214">
    <property type="entry name" value="4'-phosphopantetheinyl transferase"/>
    <property type="match status" value="1"/>
</dbReference>
<dbReference type="Proteomes" id="UP001200110">
    <property type="component" value="Unassembled WGS sequence"/>
</dbReference>
<organism evidence="4 5">
    <name type="scientific">Gordonia liuliyuniae</name>
    <dbReference type="NCBI Taxonomy" id="2911517"/>
    <lineage>
        <taxon>Bacteria</taxon>
        <taxon>Bacillati</taxon>
        <taxon>Actinomycetota</taxon>
        <taxon>Actinomycetes</taxon>
        <taxon>Mycobacteriales</taxon>
        <taxon>Gordoniaceae</taxon>
        <taxon>Gordonia</taxon>
    </lineage>
</organism>
<proteinExistence type="predicted"/>
<feature type="domain" description="4'-phosphopantetheinyl transferase N-terminal" evidence="3">
    <location>
        <begin position="27"/>
        <end position="94"/>
    </location>
</feature>
<evidence type="ECO:0000256" key="1">
    <source>
        <dbReference type="ARBA" id="ARBA00022679"/>
    </source>
</evidence>
<evidence type="ECO:0000259" key="2">
    <source>
        <dbReference type="Pfam" id="PF01648"/>
    </source>
</evidence>
<dbReference type="Pfam" id="PF01648">
    <property type="entry name" value="ACPS"/>
    <property type="match status" value="1"/>
</dbReference>
<sequence>MISRLMPAGVGAAETFDDPPGLTAMPAEEPLIAKAVEKRRREFITARHCARQALAQLGFDPAPILRGERGMPLWPGQVVGSMTHCDGYRAAVAAYSMQVRSLGIDAEPHLALPDGVLDHTSVQAERDVLATRDDAIAWDRLLFCAKEATYKAWFPITHRWLGFEDAHIVFDRDPAGTGNPISADGPITGTFTSTILVDGTTIDGGAPLLTLPGRWAVADGLILTTIALT</sequence>
<gene>
    <name evidence="4" type="ORF">L5G33_06805</name>
</gene>
<dbReference type="EMBL" id="JAKKOR010000005">
    <property type="protein sequence ID" value="MCF8588179.1"/>
    <property type="molecule type" value="Genomic_DNA"/>
</dbReference>